<accession>A0A5J4J4C7</accession>
<evidence type="ECO:0000313" key="3">
    <source>
        <dbReference type="Proteomes" id="UP000326509"/>
    </source>
</evidence>
<dbReference type="InterPro" id="IPR051531">
    <property type="entry name" value="N-acetyltransferase"/>
</dbReference>
<evidence type="ECO:0000259" key="1">
    <source>
        <dbReference type="PROSITE" id="PS51186"/>
    </source>
</evidence>
<dbReference type="Pfam" id="PF13302">
    <property type="entry name" value="Acetyltransf_3"/>
    <property type="match status" value="1"/>
</dbReference>
<reference evidence="2 3" key="1">
    <citation type="submission" date="2019-08" db="EMBL/GenBank/DDBJ databases">
        <title>Draft genome sequence of Ulvibacter marinus type strain NBRC 109484.</title>
        <authorList>
            <person name="Kawano K."/>
            <person name="Ushijima N."/>
            <person name="Kihara M."/>
            <person name="Itoh H."/>
        </authorList>
    </citation>
    <scope>NUCLEOTIDE SEQUENCE [LARGE SCALE GENOMIC DNA]</scope>
    <source>
        <strain evidence="2 3">NBRC 109484</strain>
    </source>
</reference>
<dbReference type="PANTHER" id="PTHR43792:SF1">
    <property type="entry name" value="N-ACETYLTRANSFERASE DOMAIN-CONTAINING PROTEIN"/>
    <property type="match status" value="1"/>
</dbReference>
<keyword evidence="2" id="KW-0808">Transferase</keyword>
<sequence>MELLKTKRIVMRQVTTDDAFHILELMNSEGWLTYIGNRNINSIEDAKNYIIEKYLPFYKTSSLGPYVIQSKLGDFVGTIGLYKRESLSMPDLGFAILPAFYKKGYTYEASIALLNYAKVELKYSEISAITLKSNIASIKLLEKLGFKKSGTYIDATTNELLLCYKCKL</sequence>
<keyword evidence="3" id="KW-1185">Reference proteome</keyword>
<organism evidence="2 3">
    <name type="scientific">Patiriisocius marinus</name>
    <dbReference type="NCBI Taxonomy" id="1397112"/>
    <lineage>
        <taxon>Bacteria</taxon>
        <taxon>Pseudomonadati</taxon>
        <taxon>Bacteroidota</taxon>
        <taxon>Flavobacteriia</taxon>
        <taxon>Flavobacteriales</taxon>
        <taxon>Flavobacteriaceae</taxon>
        <taxon>Patiriisocius</taxon>
    </lineage>
</organism>
<dbReference type="InterPro" id="IPR016181">
    <property type="entry name" value="Acyl_CoA_acyltransferase"/>
</dbReference>
<dbReference type="InterPro" id="IPR000182">
    <property type="entry name" value="GNAT_dom"/>
</dbReference>
<dbReference type="AlphaFoldDB" id="A0A5J4J4C7"/>
<evidence type="ECO:0000313" key="2">
    <source>
        <dbReference type="EMBL" id="GER60888.1"/>
    </source>
</evidence>
<dbReference type="GO" id="GO:0016747">
    <property type="term" value="F:acyltransferase activity, transferring groups other than amino-acyl groups"/>
    <property type="evidence" value="ECO:0007669"/>
    <property type="project" value="InterPro"/>
</dbReference>
<dbReference type="PROSITE" id="PS51186">
    <property type="entry name" value="GNAT"/>
    <property type="match status" value="1"/>
</dbReference>
<dbReference type="Proteomes" id="UP000326509">
    <property type="component" value="Unassembled WGS sequence"/>
</dbReference>
<feature type="domain" description="N-acetyltransferase" evidence="1">
    <location>
        <begin position="9"/>
        <end position="167"/>
    </location>
</feature>
<dbReference type="EMBL" id="BKCG01000011">
    <property type="protein sequence ID" value="GER60888.1"/>
    <property type="molecule type" value="Genomic_DNA"/>
</dbReference>
<gene>
    <name evidence="2" type="ORF">ULMA_29960</name>
</gene>
<proteinExistence type="predicted"/>
<comment type="caution">
    <text evidence="2">The sequence shown here is derived from an EMBL/GenBank/DDBJ whole genome shotgun (WGS) entry which is preliminary data.</text>
</comment>
<dbReference type="PANTHER" id="PTHR43792">
    <property type="entry name" value="GNAT FAMILY, PUTATIVE (AFU_ORTHOLOGUE AFUA_3G00765)-RELATED-RELATED"/>
    <property type="match status" value="1"/>
</dbReference>
<dbReference type="SUPFAM" id="SSF55729">
    <property type="entry name" value="Acyl-CoA N-acyltransferases (Nat)"/>
    <property type="match status" value="1"/>
</dbReference>
<name>A0A5J4J4C7_9FLAO</name>
<protein>
    <submittedName>
        <fullName evidence="2">Alanine acetyltransferase</fullName>
    </submittedName>
</protein>
<dbReference type="Gene3D" id="3.40.630.30">
    <property type="match status" value="1"/>
</dbReference>